<dbReference type="EMBL" id="JBBYXI010000001">
    <property type="protein sequence ID" value="MEN3929768.1"/>
    <property type="molecule type" value="Genomic_DNA"/>
</dbReference>
<comment type="caution">
    <text evidence="2">The sequence shown here is derived from an EMBL/GenBank/DDBJ whole genome shotgun (WGS) entry which is preliminary data.</text>
</comment>
<dbReference type="RefSeq" id="WP_346335755.1">
    <property type="nucleotide sequence ID" value="NZ_JBBYXI010000001.1"/>
</dbReference>
<dbReference type="InterPro" id="IPR007630">
    <property type="entry name" value="RNA_pol_sigma70_r4"/>
</dbReference>
<proteinExistence type="predicted"/>
<keyword evidence="3" id="KW-1185">Reference proteome</keyword>
<sequence length="523" mass="61282">MATMTKNSKDLLGSSGSLWTQKEEKLLYERTAQGLSLKEIAQYHKRTVGGIRARQKRLGLRDEETGQLLDPLQEFQPFSKEDIKLKLIKKTSNEIKNNYSEYCISEISKLIFKKYSTESTVDLIWEAIRWDIFIYFDSKKLEIFLERNKEIIISRLTPDNDEFPYKTLQQLGEKFSIKRERVRQIQNKIFRRFRHPKRKFCQTLDYVLNQLLSDNSYDTFEAECAWLSQELLHSESAKHFNSHVLRALYHRHEKSSLSLENLLNILSQNITAQQQKRHLENRRLFVKEASIQFSNKADNFVKNVLSKAQFSCTFAADIIELSSLPPLRTCKGNRQIFVKTLKRMVAYESSGEKKFIKAFDRCQIIDQFAEQAIRVPYSEDGRAHDYIPDLIIRTIEGLVFVIEVKSRLRLADRAVQLKAKAAVEYLGTKGIGYCLVDVEGFSANDLQQVEVDEELKIFLRRCLREKGIIRYRDIKNYINGGPVRDIMDQVQSLVLRYNLNYQTSLFPLPGKENKYRFDFKLKI</sequence>
<reference evidence="2 3" key="1">
    <citation type="submission" date="2024-04" db="EMBL/GenBank/DDBJ databases">
        <title>A novel species isolated from cricket.</title>
        <authorList>
            <person name="Wang H.-C."/>
        </authorList>
    </citation>
    <scope>NUCLEOTIDE SEQUENCE [LARGE SCALE GENOMIC DNA]</scope>
    <source>
        <strain evidence="2 3">WL0021</strain>
    </source>
</reference>
<evidence type="ECO:0000259" key="1">
    <source>
        <dbReference type="Pfam" id="PF04545"/>
    </source>
</evidence>
<organism evidence="2 3">
    <name type="scientific">Hohaiivirga grylli</name>
    <dbReference type="NCBI Taxonomy" id="3133970"/>
    <lineage>
        <taxon>Bacteria</taxon>
        <taxon>Pseudomonadati</taxon>
        <taxon>Pseudomonadota</taxon>
        <taxon>Alphaproteobacteria</taxon>
        <taxon>Hyphomicrobiales</taxon>
        <taxon>Methylobacteriaceae</taxon>
        <taxon>Hohaiivirga</taxon>
    </lineage>
</organism>
<dbReference type="Proteomes" id="UP001418637">
    <property type="component" value="Unassembled WGS sequence"/>
</dbReference>
<name>A0ABV0BGV0_9HYPH</name>
<dbReference type="SUPFAM" id="SSF88659">
    <property type="entry name" value="Sigma3 and sigma4 domains of RNA polymerase sigma factors"/>
    <property type="match status" value="1"/>
</dbReference>
<accession>A0ABV0BGV0</accession>
<evidence type="ECO:0000313" key="3">
    <source>
        <dbReference type="Proteomes" id="UP001418637"/>
    </source>
</evidence>
<dbReference type="InterPro" id="IPR036388">
    <property type="entry name" value="WH-like_DNA-bd_sf"/>
</dbReference>
<dbReference type="Pfam" id="PF04545">
    <property type="entry name" value="Sigma70_r4"/>
    <property type="match status" value="1"/>
</dbReference>
<dbReference type="Gene3D" id="1.10.10.10">
    <property type="entry name" value="Winged helix-like DNA-binding domain superfamily/Winged helix DNA-binding domain"/>
    <property type="match status" value="1"/>
</dbReference>
<gene>
    <name evidence="2" type="ORF">WJT86_01670</name>
</gene>
<feature type="domain" description="RNA polymerase sigma-70 region 4" evidence="1">
    <location>
        <begin position="146"/>
        <end position="195"/>
    </location>
</feature>
<evidence type="ECO:0000313" key="2">
    <source>
        <dbReference type="EMBL" id="MEN3929768.1"/>
    </source>
</evidence>
<dbReference type="InterPro" id="IPR013324">
    <property type="entry name" value="RNA_pol_sigma_r3/r4-like"/>
</dbReference>
<protein>
    <submittedName>
        <fullName evidence="2">Sigma factor-like helix-turn-helix DNA-binding protein</fullName>
    </submittedName>
</protein>